<feature type="domain" description="GIY-YIG" evidence="2">
    <location>
        <begin position="32"/>
        <end position="107"/>
    </location>
</feature>
<accession>U7VES3</accession>
<dbReference type="InterPro" id="IPR035901">
    <property type="entry name" value="GIY-YIG_endonuc_sf"/>
</dbReference>
<dbReference type="Gene3D" id="3.40.1440.10">
    <property type="entry name" value="GIY-YIG endonuclease"/>
    <property type="match status" value="1"/>
</dbReference>
<dbReference type="PROSITE" id="PS50164">
    <property type="entry name" value="GIY_YIG"/>
    <property type="match status" value="1"/>
</dbReference>
<dbReference type="EMBL" id="AXZF01000029">
    <property type="protein sequence ID" value="ERT69308.1"/>
    <property type="molecule type" value="Genomic_DNA"/>
</dbReference>
<evidence type="ECO:0000313" key="4">
    <source>
        <dbReference type="Proteomes" id="UP000017081"/>
    </source>
</evidence>
<dbReference type="AlphaFoldDB" id="U7VES3"/>
<dbReference type="SUPFAM" id="SSF82771">
    <property type="entry name" value="GIY-YIG endonuclease"/>
    <property type="match status" value="1"/>
</dbReference>
<dbReference type="PANTHER" id="PTHR34477:SF1">
    <property type="entry name" value="UPF0213 PROTEIN YHBQ"/>
    <property type="match status" value="1"/>
</dbReference>
<comment type="similarity">
    <text evidence="1">Belongs to the UPF0213 family.</text>
</comment>
<evidence type="ECO:0000313" key="3">
    <source>
        <dbReference type="EMBL" id="ERT69308.1"/>
    </source>
</evidence>
<evidence type="ECO:0000256" key="1">
    <source>
        <dbReference type="ARBA" id="ARBA00007435"/>
    </source>
</evidence>
<gene>
    <name evidence="3" type="ORF">HMPREF0202_00817</name>
</gene>
<reference evidence="3 4" key="1">
    <citation type="submission" date="2013-08" db="EMBL/GenBank/DDBJ databases">
        <authorList>
            <person name="Weinstock G."/>
            <person name="Sodergren E."/>
            <person name="Wylie T."/>
            <person name="Fulton L."/>
            <person name="Fulton R."/>
            <person name="Fronick C."/>
            <person name="O'Laughlin M."/>
            <person name="Godfrey J."/>
            <person name="Miner T."/>
            <person name="Herter B."/>
            <person name="Appelbaum E."/>
            <person name="Cordes M."/>
            <person name="Lek S."/>
            <person name="Wollam A."/>
            <person name="Pepin K.H."/>
            <person name="Palsikar V.B."/>
            <person name="Mitreva M."/>
            <person name="Wilson R.K."/>
        </authorList>
    </citation>
    <scope>NUCLEOTIDE SEQUENCE [LARGE SCALE GENOMIC DNA]</scope>
    <source>
        <strain evidence="3 4">ATCC BAA-474</strain>
    </source>
</reference>
<dbReference type="Proteomes" id="UP000017081">
    <property type="component" value="Unassembled WGS sequence"/>
</dbReference>
<comment type="caution">
    <text evidence="3">The sequence shown here is derived from an EMBL/GenBank/DDBJ whole genome shotgun (WGS) entry which is preliminary data.</text>
</comment>
<proteinExistence type="inferred from homology"/>
<dbReference type="Pfam" id="PF01541">
    <property type="entry name" value="GIY-YIG"/>
    <property type="match status" value="1"/>
</dbReference>
<dbReference type="InterPro" id="IPR050190">
    <property type="entry name" value="UPF0213_domain"/>
</dbReference>
<dbReference type="InterPro" id="IPR000305">
    <property type="entry name" value="GIY-YIG_endonuc"/>
</dbReference>
<protein>
    <recommendedName>
        <fullName evidence="2">GIY-YIG domain-containing protein</fullName>
    </recommendedName>
</protein>
<evidence type="ECO:0000259" key="2">
    <source>
        <dbReference type="PROSITE" id="PS50164"/>
    </source>
</evidence>
<dbReference type="HOGENOM" id="CLU_135650_0_1_0"/>
<sequence length="121" mass="14510">MILEKKLLKTSQTHYNILYNYYNEDNMNNSNKKWYVYILRCENNSLYTGITTDVTKRFQQHISGKGAKYTKIYKPTKIEVVFIKENRSEASKEEIRIKKLTKLEKERLCKNTFNDILKTNN</sequence>
<organism evidence="3 4">
    <name type="scientific">Cetobacterium somerae ATCC BAA-474</name>
    <dbReference type="NCBI Taxonomy" id="1319815"/>
    <lineage>
        <taxon>Bacteria</taxon>
        <taxon>Fusobacteriati</taxon>
        <taxon>Fusobacteriota</taxon>
        <taxon>Fusobacteriia</taxon>
        <taxon>Fusobacteriales</taxon>
        <taxon>Fusobacteriaceae</taxon>
        <taxon>Cetobacterium</taxon>
    </lineage>
</organism>
<dbReference type="CDD" id="cd10456">
    <property type="entry name" value="GIY-YIG_UPF0213"/>
    <property type="match status" value="1"/>
</dbReference>
<name>U7VES3_9FUSO</name>
<dbReference type="STRING" id="1319815.HMPREF0202_00817"/>
<keyword evidence="4" id="KW-1185">Reference proteome</keyword>
<dbReference type="PANTHER" id="PTHR34477">
    <property type="entry name" value="UPF0213 PROTEIN YHBQ"/>
    <property type="match status" value="1"/>
</dbReference>
<dbReference type="eggNOG" id="COG2827">
    <property type="taxonomic scope" value="Bacteria"/>
</dbReference>